<keyword evidence="2" id="KW-0812">Transmembrane</keyword>
<feature type="coiled-coil region" evidence="1">
    <location>
        <begin position="90"/>
        <end position="121"/>
    </location>
</feature>
<dbReference type="EMBL" id="JABFCT010000014">
    <property type="protein sequence ID" value="KAF5870286.1"/>
    <property type="molecule type" value="Genomic_DNA"/>
</dbReference>
<dbReference type="RefSeq" id="XP_037189233.1">
    <property type="nucleotide sequence ID" value="XM_037340010.1"/>
</dbReference>
<proteinExistence type="predicted"/>
<protein>
    <submittedName>
        <fullName evidence="3">Uncharacterized protein</fullName>
    </submittedName>
</protein>
<keyword evidence="1" id="KW-0175">Coiled coil</keyword>
<dbReference type="OrthoDB" id="3511969at2759"/>
<keyword evidence="2" id="KW-1133">Transmembrane helix</keyword>
<keyword evidence="4" id="KW-1185">Reference proteome</keyword>
<reference evidence="3 4" key="1">
    <citation type="journal article" date="2020" name="Phytopathology">
        <title>A high-quality genome resource of Botrytis fragariae, a new and rapidly spreading fungal pathogen causing strawberry gray mold in the U.S.A.</title>
        <authorList>
            <person name="Wu Y."/>
            <person name="Saski C.A."/>
            <person name="Schnabel G."/>
            <person name="Xiao S."/>
            <person name="Hu M."/>
        </authorList>
    </citation>
    <scope>NUCLEOTIDE SEQUENCE [LARGE SCALE GENOMIC DNA]</scope>
    <source>
        <strain evidence="3 4">BVB16</strain>
    </source>
</reference>
<evidence type="ECO:0000313" key="3">
    <source>
        <dbReference type="EMBL" id="KAF5870286.1"/>
    </source>
</evidence>
<evidence type="ECO:0000313" key="4">
    <source>
        <dbReference type="Proteomes" id="UP000531561"/>
    </source>
</evidence>
<dbReference type="GeneID" id="59263702"/>
<sequence>MPPSNMIWHCVARIPLSSSPQNSTMPPPSDSWHCTKYLEHIPSASEQFWKKFIIIMAWTIIGLTIIVSFITIVALIAKFIHDRKENHEWENNVKTKFKKLLTEKERQENKIKAECQSLLTKNSG</sequence>
<comment type="caution">
    <text evidence="3">The sequence shown here is derived from an EMBL/GenBank/DDBJ whole genome shotgun (WGS) entry which is preliminary data.</text>
</comment>
<evidence type="ECO:0000256" key="2">
    <source>
        <dbReference type="SAM" id="Phobius"/>
    </source>
</evidence>
<name>A0A8H6EFI1_9HELO</name>
<gene>
    <name evidence="3" type="ORF">Bfra_009669</name>
</gene>
<dbReference type="Proteomes" id="UP000531561">
    <property type="component" value="Unassembled WGS sequence"/>
</dbReference>
<dbReference type="AlphaFoldDB" id="A0A8H6EFI1"/>
<feature type="transmembrane region" description="Helical" evidence="2">
    <location>
        <begin position="52"/>
        <end position="77"/>
    </location>
</feature>
<accession>A0A8H6EFI1</accession>
<evidence type="ECO:0000256" key="1">
    <source>
        <dbReference type="SAM" id="Coils"/>
    </source>
</evidence>
<keyword evidence="2" id="KW-0472">Membrane</keyword>
<organism evidence="3 4">
    <name type="scientific">Botrytis fragariae</name>
    <dbReference type="NCBI Taxonomy" id="1964551"/>
    <lineage>
        <taxon>Eukaryota</taxon>
        <taxon>Fungi</taxon>
        <taxon>Dikarya</taxon>
        <taxon>Ascomycota</taxon>
        <taxon>Pezizomycotina</taxon>
        <taxon>Leotiomycetes</taxon>
        <taxon>Helotiales</taxon>
        <taxon>Sclerotiniaceae</taxon>
        <taxon>Botrytis</taxon>
    </lineage>
</organism>